<dbReference type="EMBL" id="JARJCM010000044">
    <property type="protein sequence ID" value="KAJ7036256.1"/>
    <property type="molecule type" value="Genomic_DNA"/>
</dbReference>
<dbReference type="AlphaFoldDB" id="A0AAD6SY82"/>
<proteinExistence type="predicted"/>
<evidence type="ECO:0000313" key="1">
    <source>
        <dbReference type="EMBL" id="KAJ7036256.1"/>
    </source>
</evidence>
<dbReference type="Proteomes" id="UP001218188">
    <property type="component" value="Unassembled WGS sequence"/>
</dbReference>
<accession>A0AAD6SY82</accession>
<reference evidence="1" key="1">
    <citation type="submission" date="2023-03" db="EMBL/GenBank/DDBJ databases">
        <title>Massive genome expansion in bonnet fungi (Mycena s.s.) driven by repeated elements and novel gene families across ecological guilds.</title>
        <authorList>
            <consortium name="Lawrence Berkeley National Laboratory"/>
            <person name="Harder C.B."/>
            <person name="Miyauchi S."/>
            <person name="Viragh M."/>
            <person name="Kuo A."/>
            <person name="Thoen E."/>
            <person name="Andreopoulos B."/>
            <person name="Lu D."/>
            <person name="Skrede I."/>
            <person name="Drula E."/>
            <person name="Henrissat B."/>
            <person name="Morin E."/>
            <person name="Kohler A."/>
            <person name="Barry K."/>
            <person name="LaButti K."/>
            <person name="Morin E."/>
            <person name="Salamov A."/>
            <person name="Lipzen A."/>
            <person name="Mereny Z."/>
            <person name="Hegedus B."/>
            <person name="Baldrian P."/>
            <person name="Stursova M."/>
            <person name="Weitz H."/>
            <person name="Taylor A."/>
            <person name="Grigoriev I.V."/>
            <person name="Nagy L.G."/>
            <person name="Martin F."/>
            <person name="Kauserud H."/>
        </authorList>
    </citation>
    <scope>NUCLEOTIDE SEQUENCE</scope>
    <source>
        <strain evidence="1">CBHHK200</strain>
    </source>
</reference>
<protein>
    <submittedName>
        <fullName evidence="1">Uncharacterized protein</fullName>
    </submittedName>
</protein>
<sequence length="64" mass="7003">MHSATHGFATTTESGFLARNLRQAPILKSLAPRASNVTLTLARSVCDHEPPKRAKALTPTRRLH</sequence>
<name>A0AAD6SY82_9AGAR</name>
<comment type="caution">
    <text evidence="1">The sequence shown here is derived from an EMBL/GenBank/DDBJ whole genome shotgun (WGS) entry which is preliminary data.</text>
</comment>
<organism evidence="1 2">
    <name type="scientific">Mycena alexandri</name>
    <dbReference type="NCBI Taxonomy" id="1745969"/>
    <lineage>
        <taxon>Eukaryota</taxon>
        <taxon>Fungi</taxon>
        <taxon>Dikarya</taxon>
        <taxon>Basidiomycota</taxon>
        <taxon>Agaricomycotina</taxon>
        <taxon>Agaricomycetes</taxon>
        <taxon>Agaricomycetidae</taxon>
        <taxon>Agaricales</taxon>
        <taxon>Marasmiineae</taxon>
        <taxon>Mycenaceae</taxon>
        <taxon>Mycena</taxon>
    </lineage>
</organism>
<keyword evidence="2" id="KW-1185">Reference proteome</keyword>
<evidence type="ECO:0000313" key="2">
    <source>
        <dbReference type="Proteomes" id="UP001218188"/>
    </source>
</evidence>
<gene>
    <name evidence="1" type="ORF">C8F04DRAFT_1258110</name>
</gene>